<dbReference type="HOGENOM" id="CLU_2047901_0_0_10"/>
<sequence>MDVRDIQSGGSQRLDPLQREALSGAREVGKRTVENTPEKPASEDRVDLSEAARTAAQQAEATPDLEFARQALRSVPSISPERVAAILRHLQSGYYQQPAVLKEIAERIVEQVLAQSLPPQQQ</sequence>
<feature type="region of interest" description="Disordered" evidence="1">
    <location>
        <begin position="1"/>
        <end position="62"/>
    </location>
</feature>
<dbReference type="Proteomes" id="UP000002221">
    <property type="component" value="Chromosome"/>
</dbReference>
<dbReference type="RefSeq" id="WP_012843308.1">
    <property type="nucleotide sequence ID" value="NC_013501.1"/>
</dbReference>
<dbReference type="InterPro" id="IPR035890">
    <property type="entry name" value="Anti-sigma-28_factor_FlgM_sf"/>
</dbReference>
<evidence type="ECO:0000313" key="2">
    <source>
        <dbReference type="EMBL" id="ACY47696.1"/>
    </source>
</evidence>
<accession>D0MGE0</accession>
<dbReference type="OrthoDB" id="9919510at2"/>
<feature type="compositionally biased region" description="Low complexity" evidence="1">
    <location>
        <begin position="51"/>
        <end position="62"/>
    </location>
</feature>
<dbReference type="AlphaFoldDB" id="D0MGE0"/>
<protein>
    <submittedName>
        <fullName evidence="2">Uncharacterized protein</fullName>
    </submittedName>
</protein>
<dbReference type="EMBL" id="CP001807">
    <property type="protein sequence ID" value="ACY47696.1"/>
    <property type="molecule type" value="Genomic_DNA"/>
</dbReference>
<name>D0MGE0_RHOM4</name>
<gene>
    <name evidence="2" type="ordered locus">Rmar_0798</name>
</gene>
<keyword evidence="3" id="KW-1185">Reference proteome</keyword>
<feature type="compositionally biased region" description="Basic and acidic residues" evidence="1">
    <location>
        <begin position="27"/>
        <end position="50"/>
    </location>
</feature>
<dbReference type="STRING" id="518766.Rmar_0798"/>
<proteinExistence type="predicted"/>
<evidence type="ECO:0000313" key="3">
    <source>
        <dbReference type="Proteomes" id="UP000002221"/>
    </source>
</evidence>
<organism evidence="2 3">
    <name type="scientific">Rhodothermus marinus (strain ATCC 43812 / DSM 4252 / R-10)</name>
    <name type="common">Rhodothermus obamensis</name>
    <dbReference type="NCBI Taxonomy" id="518766"/>
    <lineage>
        <taxon>Bacteria</taxon>
        <taxon>Pseudomonadati</taxon>
        <taxon>Rhodothermota</taxon>
        <taxon>Rhodothermia</taxon>
        <taxon>Rhodothermales</taxon>
        <taxon>Rhodothermaceae</taxon>
        <taxon>Rhodothermus</taxon>
    </lineage>
</organism>
<reference evidence="2 3" key="1">
    <citation type="journal article" date="2009" name="Stand. Genomic Sci.">
        <title>Complete genome sequence of Rhodothermus marinus type strain (R-10).</title>
        <authorList>
            <person name="Nolan M."/>
            <person name="Tindall B.J."/>
            <person name="Pomrenke H."/>
            <person name="Lapidus A."/>
            <person name="Copeland A."/>
            <person name="Glavina Del Rio T."/>
            <person name="Lucas S."/>
            <person name="Chen F."/>
            <person name="Tice H."/>
            <person name="Cheng J.F."/>
            <person name="Saunders E."/>
            <person name="Han C."/>
            <person name="Bruce D."/>
            <person name="Goodwin L."/>
            <person name="Chain P."/>
            <person name="Pitluck S."/>
            <person name="Ovchinikova G."/>
            <person name="Pati A."/>
            <person name="Ivanova N."/>
            <person name="Mavromatis K."/>
            <person name="Chen A."/>
            <person name="Palaniappan K."/>
            <person name="Land M."/>
            <person name="Hauser L."/>
            <person name="Chang Y.J."/>
            <person name="Jeffries C.D."/>
            <person name="Brettin T."/>
            <person name="Goker M."/>
            <person name="Bristow J."/>
            <person name="Eisen J.A."/>
            <person name="Markowitz V."/>
            <person name="Hugenholtz P."/>
            <person name="Kyrpides N.C."/>
            <person name="Klenk H.P."/>
            <person name="Detter J.C."/>
        </authorList>
    </citation>
    <scope>NUCLEOTIDE SEQUENCE [LARGE SCALE GENOMIC DNA]</scope>
    <source>
        <strain evidence="3">ATCC 43812 / DSM 4252 / R-10</strain>
    </source>
</reference>
<evidence type="ECO:0000256" key="1">
    <source>
        <dbReference type="SAM" id="MobiDB-lite"/>
    </source>
</evidence>
<dbReference type="KEGG" id="rmr:Rmar_0798"/>
<dbReference type="SUPFAM" id="SSF101498">
    <property type="entry name" value="Anti-sigma factor FlgM"/>
    <property type="match status" value="1"/>
</dbReference>